<dbReference type="PANTHER" id="PTHR44489:SF14">
    <property type="entry name" value="ZINC FINGER CCCH DOMAIN-CONTAINING PROTEIN 59-RELATED"/>
    <property type="match status" value="1"/>
</dbReference>
<name>A0AA87ZIR9_FICCA</name>
<gene>
    <name evidence="1" type="ORF">TIFTF001_007114</name>
</gene>
<dbReference type="EMBL" id="BTGU01000007">
    <property type="protein sequence ID" value="GMN37799.1"/>
    <property type="molecule type" value="Genomic_DNA"/>
</dbReference>
<dbReference type="AlphaFoldDB" id="A0AA87ZIR9"/>
<keyword evidence="2" id="KW-1185">Reference proteome</keyword>
<evidence type="ECO:0000313" key="2">
    <source>
        <dbReference type="Proteomes" id="UP001187192"/>
    </source>
</evidence>
<evidence type="ECO:0000313" key="1">
    <source>
        <dbReference type="EMBL" id="GMN37799.1"/>
    </source>
</evidence>
<protein>
    <submittedName>
        <fullName evidence="1">Uncharacterized protein</fullName>
    </submittedName>
</protein>
<dbReference type="InterPro" id="IPR044715">
    <property type="entry name" value="WDR86-like"/>
</dbReference>
<reference evidence="1" key="1">
    <citation type="submission" date="2023-07" db="EMBL/GenBank/DDBJ databases">
        <title>draft genome sequence of fig (Ficus carica).</title>
        <authorList>
            <person name="Takahashi T."/>
            <person name="Nishimura K."/>
        </authorList>
    </citation>
    <scope>NUCLEOTIDE SEQUENCE</scope>
</reference>
<sequence length="218" mass="23946">MKVFSTGSAADGSACKLQQESAAKTTTSTGSPMSTVEKKKKTSVSTIWMMSGSCVRGYLCSYLHSWFYGDGLSKLVNPPWPQQSKLASYDETLRVRDCHTGQCGRVIKLAGEVGSLFSEAPWVFVAVPYVVKAWNTQNDAEFNLDGPVGLVQSMVVANDICSLLGHKFTERGRLFGRREVWKIQSGPGGVFFTGDEAGLMTVWKMACRANVSMLHKYY</sequence>
<dbReference type="Proteomes" id="UP001187192">
    <property type="component" value="Unassembled WGS sequence"/>
</dbReference>
<proteinExistence type="predicted"/>
<comment type="caution">
    <text evidence="1">The sequence shown here is derived from an EMBL/GenBank/DDBJ whole genome shotgun (WGS) entry which is preliminary data.</text>
</comment>
<accession>A0AA87ZIR9</accession>
<dbReference type="PANTHER" id="PTHR44489">
    <property type="match status" value="1"/>
</dbReference>
<organism evidence="1 2">
    <name type="scientific">Ficus carica</name>
    <name type="common">Common fig</name>
    <dbReference type="NCBI Taxonomy" id="3494"/>
    <lineage>
        <taxon>Eukaryota</taxon>
        <taxon>Viridiplantae</taxon>
        <taxon>Streptophyta</taxon>
        <taxon>Embryophyta</taxon>
        <taxon>Tracheophyta</taxon>
        <taxon>Spermatophyta</taxon>
        <taxon>Magnoliopsida</taxon>
        <taxon>eudicotyledons</taxon>
        <taxon>Gunneridae</taxon>
        <taxon>Pentapetalae</taxon>
        <taxon>rosids</taxon>
        <taxon>fabids</taxon>
        <taxon>Rosales</taxon>
        <taxon>Moraceae</taxon>
        <taxon>Ficeae</taxon>
        <taxon>Ficus</taxon>
    </lineage>
</organism>